<evidence type="ECO:0000313" key="2">
    <source>
        <dbReference type="Proteomes" id="UP000068164"/>
    </source>
</evidence>
<proteinExistence type="predicted"/>
<organism evidence="1 2">
    <name type="scientific">Rhizobium altiplani</name>
    <dbReference type="NCBI Taxonomy" id="1864509"/>
    <lineage>
        <taxon>Bacteria</taxon>
        <taxon>Pseudomonadati</taxon>
        <taxon>Pseudomonadota</taxon>
        <taxon>Alphaproteobacteria</taxon>
        <taxon>Hyphomicrobiales</taxon>
        <taxon>Rhizobiaceae</taxon>
        <taxon>Rhizobium/Agrobacterium group</taxon>
        <taxon>Rhizobium</taxon>
    </lineage>
</organism>
<sequence length="207" mass="21146">MAADRATILSWLADLSAAIVTDADDLSDVSARIATAPDLEAAAFASEVLSLMRIIAESADEPDDFDKLAQGLSVAGDTADAVSIMLGMGLAIAGSRIEWPSRPSARRVRSRVSVAGDTASSAIDKLGGDGADLYAWSTSVTAIACRLISDIAANAAPIIKVSTGVSMPSTVLAYQLYGDATRAAGLVDIANSATPLVMPTLFDALAS</sequence>
<dbReference type="OrthoDB" id="7996930at2"/>
<dbReference type="RefSeq" id="WP_062374782.1">
    <property type="nucleotide sequence ID" value="NZ_LNCD01000137.1"/>
</dbReference>
<dbReference type="AlphaFoldDB" id="A0A109J4B5"/>
<name>A0A109J4B5_9HYPH</name>
<dbReference type="EMBL" id="LNCD01000137">
    <property type="protein sequence ID" value="KWV42133.1"/>
    <property type="molecule type" value="Genomic_DNA"/>
</dbReference>
<protein>
    <submittedName>
        <fullName evidence="1">Uncharacterized protein</fullName>
    </submittedName>
</protein>
<keyword evidence="2" id="KW-1185">Reference proteome</keyword>
<accession>A0A109J4B5</accession>
<gene>
    <name evidence="1" type="ORF">AS026_21225</name>
</gene>
<dbReference type="Proteomes" id="UP000068164">
    <property type="component" value="Unassembled WGS sequence"/>
</dbReference>
<evidence type="ECO:0000313" key="1">
    <source>
        <dbReference type="EMBL" id="KWV42133.1"/>
    </source>
</evidence>
<reference evidence="1 2" key="1">
    <citation type="submission" date="2015-11" db="EMBL/GenBank/DDBJ databases">
        <title>Draft Genome Sequence of the Strain BR 10423 (Rhizobium sp.) isolated from nodules of Mimosa pudica.</title>
        <authorList>
            <person name="Barauna A.C."/>
            <person name="Zilli J.E."/>
            <person name="Simoes-Araujo J.L."/>
            <person name="Reis V.M."/>
            <person name="James E.K."/>
            <person name="Reis F.B.Jr."/>
            <person name="Rouws L.F."/>
            <person name="Passos S.R."/>
            <person name="Gois S.R."/>
        </authorList>
    </citation>
    <scope>NUCLEOTIDE SEQUENCE [LARGE SCALE GENOMIC DNA]</scope>
    <source>
        <strain evidence="1 2">BR10423</strain>
    </source>
</reference>
<comment type="caution">
    <text evidence="1">The sequence shown here is derived from an EMBL/GenBank/DDBJ whole genome shotgun (WGS) entry which is preliminary data.</text>
</comment>